<feature type="region of interest" description="Disordered" evidence="1">
    <location>
        <begin position="1"/>
        <end position="69"/>
    </location>
</feature>
<gene>
    <name evidence="2" type="ORF">Tco_0978680</name>
</gene>
<dbReference type="Proteomes" id="UP001151760">
    <property type="component" value="Unassembled WGS sequence"/>
</dbReference>
<protein>
    <submittedName>
        <fullName evidence="2">Uncharacterized protein</fullName>
    </submittedName>
</protein>
<name>A0ABQ5EP33_9ASTR</name>
<feature type="compositionally biased region" description="Acidic residues" evidence="1">
    <location>
        <begin position="1"/>
        <end position="11"/>
    </location>
</feature>
<evidence type="ECO:0000313" key="3">
    <source>
        <dbReference type="Proteomes" id="UP001151760"/>
    </source>
</evidence>
<sequence length="286" mass="32316">MVEGNTDEESYASEFANSILNNDGADVDDTRSKIEPGSQKENLKRVSDNDGTEKEKETEEVRTEQNIFENEVENEPNVEAEKTDEIVKKKEVVSVSGSQEIRNEQKQTPILSPIRSLRNVSFLDKTVLKDLIDNISPTTATTSQTSFITKHKKRSFTLKPRNLPGKFFAEKIQEVLKYCGTIVPELTVAKTNEMLKKEMPYLVKLAVDKDQEVSPVDISGMVSKEFAAHRPKLIKELFRKHMQNITLNLYPKTSPSTATTSSVDLQQQLYLNMKAKPHDQAADPEI</sequence>
<reference evidence="2" key="1">
    <citation type="journal article" date="2022" name="Int. J. Mol. Sci.">
        <title>Draft Genome of Tanacetum Coccineum: Genomic Comparison of Closely Related Tanacetum-Family Plants.</title>
        <authorList>
            <person name="Yamashiro T."/>
            <person name="Shiraishi A."/>
            <person name="Nakayama K."/>
            <person name="Satake H."/>
        </authorList>
    </citation>
    <scope>NUCLEOTIDE SEQUENCE</scope>
</reference>
<dbReference type="EMBL" id="BQNB010016504">
    <property type="protein sequence ID" value="GJT52523.1"/>
    <property type="molecule type" value="Genomic_DNA"/>
</dbReference>
<reference evidence="2" key="2">
    <citation type="submission" date="2022-01" db="EMBL/GenBank/DDBJ databases">
        <authorList>
            <person name="Yamashiro T."/>
            <person name="Shiraishi A."/>
            <person name="Satake H."/>
            <person name="Nakayama K."/>
        </authorList>
    </citation>
    <scope>NUCLEOTIDE SEQUENCE</scope>
</reference>
<feature type="compositionally biased region" description="Basic and acidic residues" evidence="1">
    <location>
        <begin position="41"/>
        <end position="63"/>
    </location>
</feature>
<comment type="caution">
    <text evidence="2">The sequence shown here is derived from an EMBL/GenBank/DDBJ whole genome shotgun (WGS) entry which is preliminary data.</text>
</comment>
<accession>A0ABQ5EP33</accession>
<proteinExistence type="predicted"/>
<keyword evidence="3" id="KW-1185">Reference proteome</keyword>
<organism evidence="2 3">
    <name type="scientific">Tanacetum coccineum</name>
    <dbReference type="NCBI Taxonomy" id="301880"/>
    <lineage>
        <taxon>Eukaryota</taxon>
        <taxon>Viridiplantae</taxon>
        <taxon>Streptophyta</taxon>
        <taxon>Embryophyta</taxon>
        <taxon>Tracheophyta</taxon>
        <taxon>Spermatophyta</taxon>
        <taxon>Magnoliopsida</taxon>
        <taxon>eudicotyledons</taxon>
        <taxon>Gunneridae</taxon>
        <taxon>Pentapetalae</taxon>
        <taxon>asterids</taxon>
        <taxon>campanulids</taxon>
        <taxon>Asterales</taxon>
        <taxon>Asteraceae</taxon>
        <taxon>Asteroideae</taxon>
        <taxon>Anthemideae</taxon>
        <taxon>Anthemidinae</taxon>
        <taxon>Tanacetum</taxon>
    </lineage>
</organism>
<evidence type="ECO:0000256" key="1">
    <source>
        <dbReference type="SAM" id="MobiDB-lite"/>
    </source>
</evidence>
<evidence type="ECO:0000313" key="2">
    <source>
        <dbReference type="EMBL" id="GJT52523.1"/>
    </source>
</evidence>